<sequence length="585" mass="62190">MRLSTKLIMSFAGMIIVIVAISAASMFSTSRMNESIDDVDKAYIPAVIAVGTMHLNFWEVRTNLTTMLLKRNESAAETYGSRIKESLQEIADGQRKYLKYTELFDRDTAVKAKNLLRQIDEISASMGTVRKNATKLVAEGKFDEATALFDANYSPQFRKLAPVYEELVNLTAASSKENMQEAITLGAMAKNTGLILSLVAIVISVVITYVLTRSVMRQLGKDPGVLNTIARRVVDGDYDIADGSSRAGVYGSIVSMVEALKANMEKAQAESVKAHDQAVKATEAMRNAEKAENNAQAKTSAMLTAAAQLEEVAHAVSSASTQLSAQIEQADRGALQTAQRLGEAATAMNEMNATVQEVAKNAGAASSASAETKAKAEHGATIVGSSLQSIQLVHQLSMELKDDMAQLDSHAQDVSQIMTVISDIADQTNLLALNAAIEAARAGEAGRGFAVVADEVRKLAEKTMASTIDVGRVIRAIQESTSKSRVSMDNAVEQVNTATESASLSGQALSEIVVTAEVTADQANAIATASEEQSAASEEINHTIIEVNDMSRQTAEAMAEAAKAVSDLAVQAGKLATLIAEMRNG</sequence>
<dbReference type="RefSeq" id="WP_136400487.1">
    <property type="nucleotide sequence ID" value="NZ_CP036295.1"/>
</dbReference>
<dbReference type="PROSITE" id="PS50111">
    <property type="entry name" value="CHEMOTAXIS_TRANSDUC_2"/>
    <property type="match status" value="1"/>
</dbReference>
<feature type="domain" description="Methyl-accepting transducer" evidence="5">
    <location>
        <begin position="312"/>
        <end position="548"/>
    </location>
</feature>
<feature type="coiled-coil region" evidence="3">
    <location>
        <begin position="257"/>
        <end position="301"/>
    </location>
</feature>
<dbReference type="CDD" id="cd11386">
    <property type="entry name" value="MCP_signal"/>
    <property type="match status" value="1"/>
</dbReference>
<dbReference type="Gene3D" id="1.10.287.950">
    <property type="entry name" value="Methyl-accepting chemotaxis protein"/>
    <property type="match status" value="1"/>
</dbReference>
<evidence type="ECO:0000256" key="3">
    <source>
        <dbReference type="SAM" id="Coils"/>
    </source>
</evidence>
<evidence type="ECO:0000256" key="1">
    <source>
        <dbReference type="ARBA" id="ARBA00023224"/>
    </source>
</evidence>
<keyword evidence="1 2" id="KW-0807">Transducer</keyword>
<dbReference type="Pfam" id="PF12729">
    <property type="entry name" value="4HB_MCP_1"/>
    <property type="match status" value="1"/>
</dbReference>
<dbReference type="InterPro" id="IPR024478">
    <property type="entry name" value="HlyB_4HB_MCP"/>
</dbReference>
<evidence type="ECO:0000256" key="4">
    <source>
        <dbReference type="SAM" id="Phobius"/>
    </source>
</evidence>
<dbReference type="Pfam" id="PF00015">
    <property type="entry name" value="MCPsignal"/>
    <property type="match status" value="1"/>
</dbReference>
<evidence type="ECO:0000313" key="7">
    <source>
        <dbReference type="Proteomes" id="UP000297065"/>
    </source>
</evidence>
<evidence type="ECO:0000313" key="6">
    <source>
        <dbReference type="EMBL" id="QCC86398.1"/>
    </source>
</evidence>
<organism evidence="6 7">
    <name type="scientific">Desulfovibrio desulfuricans</name>
    <dbReference type="NCBI Taxonomy" id="876"/>
    <lineage>
        <taxon>Bacteria</taxon>
        <taxon>Pseudomonadati</taxon>
        <taxon>Thermodesulfobacteriota</taxon>
        <taxon>Desulfovibrionia</taxon>
        <taxon>Desulfovibrionales</taxon>
        <taxon>Desulfovibrionaceae</taxon>
        <taxon>Desulfovibrio</taxon>
    </lineage>
</organism>
<dbReference type="GO" id="GO:0007165">
    <property type="term" value="P:signal transduction"/>
    <property type="evidence" value="ECO:0007669"/>
    <property type="project" value="UniProtKB-KW"/>
</dbReference>
<protein>
    <submittedName>
        <fullName evidence="6">Methyl-accepting chemotaxis protein</fullName>
    </submittedName>
</protein>
<dbReference type="PANTHER" id="PTHR32089:SF112">
    <property type="entry name" value="LYSOZYME-LIKE PROTEIN-RELATED"/>
    <property type="match status" value="1"/>
</dbReference>
<feature type="transmembrane region" description="Helical" evidence="4">
    <location>
        <begin position="193"/>
        <end position="211"/>
    </location>
</feature>
<keyword evidence="4" id="KW-0472">Membrane</keyword>
<dbReference type="Proteomes" id="UP000297065">
    <property type="component" value="Chromosome"/>
</dbReference>
<keyword evidence="4" id="KW-0812">Transmembrane</keyword>
<feature type="transmembrane region" description="Helical" evidence="4">
    <location>
        <begin position="42"/>
        <end position="60"/>
    </location>
</feature>
<proteinExistence type="predicted"/>
<gene>
    <name evidence="6" type="ORF">DDIC_11045</name>
</gene>
<dbReference type="SMART" id="SM00283">
    <property type="entry name" value="MA"/>
    <property type="match status" value="1"/>
</dbReference>
<dbReference type="InterPro" id="IPR004089">
    <property type="entry name" value="MCPsignal_dom"/>
</dbReference>
<dbReference type="AlphaFoldDB" id="A0A4P7UN21"/>
<dbReference type="EMBL" id="CP036295">
    <property type="protein sequence ID" value="QCC86398.1"/>
    <property type="molecule type" value="Genomic_DNA"/>
</dbReference>
<keyword evidence="3" id="KW-0175">Coiled coil</keyword>
<dbReference type="PANTHER" id="PTHR32089">
    <property type="entry name" value="METHYL-ACCEPTING CHEMOTAXIS PROTEIN MCPB"/>
    <property type="match status" value="1"/>
</dbReference>
<feature type="transmembrane region" description="Helical" evidence="4">
    <location>
        <begin position="7"/>
        <end position="27"/>
    </location>
</feature>
<reference evidence="6 7" key="1">
    <citation type="submission" date="2019-02" db="EMBL/GenBank/DDBJ databases">
        <title>Complete Genome Sequence of Desulfovibrio desulfuricans IC1, a Sulfonate Utilizing Anaerobe.</title>
        <authorList>
            <person name="Day L.A."/>
            <person name="De Leon K.B."/>
            <person name="Wall J.D."/>
        </authorList>
    </citation>
    <scope>NUCLEOTIDE SEQUENCE [LARGE SCALE GENOMIC DNA]</scope>
    <source>
        <strain evidence="6 7">IC1</strain>
    </source>
</reference>
<name>A0A4P7UN21_DESDE</name>
<evidence type="ECO:0000256" key="2">
    <source>
        <dbReference type="PROSITE-ProRule" id="PRU00284"/>
    </source>
</evidence>
<dbReference type="GO" id="GO:0016020">
    <property type="term" value="C:membrane"/>
    <property type="evidence" value="ECO:0007669"/>
    <property type="project" value="InterPro"/>
</dbReference>
<accession>A0A4P7UN21</accession>
<keyword evidence="4" id="KW-1133">Transmembrane helix</keyword>
<evidence type="ECO:0000259" key="5">
    <source>
        <dbReference type="PROSITE" id="PS50111"/>
    </source>
</evidence>
<dbReference type="OrthoDB" id="5441044at2"/>
<dbReference type="SUPFAM" id="SSF58104">
    <property type="entry name" value="Methyl-accepting chemotaxis protein (MCP) signaling domain"/>
    <property type="match status" value="1"/>
</dbReference>